<comment type="caution">
    <text evidence="1">The sequence shown here is derived from an EMBL/GenBank/DDBJ whole genome shotgun (WGS) entry which is preliminary data.</text>
</comment>
<dbReference type="Pfam" id="PF19264">
    <property type="entry name" value="DUF5907"/>
    <property type="match status" value="3"/>
</dbReference>
<dbReference type="InterPro" id="IPR045571">
    <property type="entry name" value="DUF5907"/>
</dbReference>
<dbReference type="RefSeq" id="WP_157298254.1">
    <property type="nucleotide sequence ID" value="NZ_BAAAZB010000005.1"/>
</dbReference>
<name>A0A6N8J340_9BACT</name>
<dbReference type="AlphaFoldDB" id="A0A6N8J340"/>
<protein>
    <submittedName>
        <fullName evidence="1">Uncharacterized protein</fullName>
    </submittedName>
</protein>
<dbReference type="EMBL" id="WRXO01000001">
    <property type="protein sequence ID" value="MVT39590.1"/>
    <property type="molecule type" value="Genomic_DNA"/>
</dbReference>
<reference evidence="1 2" key="1">
    <citation type="submission" date="2019-12" db="EMBL/GenBank/DDBJ databases">
        <title>The draft genomic sequence of strain Chitinophaga oryziterrae JCM 16595.</title>
        <authorList>
            <person name="Zhang X."/>
        </authorList>
    </citation>
    <scope>NUCLEOTIDE SEQUENCE [LARGE SCALE GENOMIC DNA]</scope>
    <source>
        <strain evidence="1 2">JCM 16595</strain>
    </source>
</reference>
<sequence>MKTTSYIRLFTLFLYLTPTVLFAQQLKLGDNPSNLQKSALLELESKSQGLLLPRISDTTLATIKASPDGMIIFLTLNNSLCIRANGAWQKLIPEGQAITSMNGSTVPVQTITATSNAAPASITTTAGNHFVNLPDASSSYSGFMGTGIQTFAGDKTFNGNLTANQDFYLTGIAVDNTKDSVLLINSGKVWKKQLTGLPPTGTAGGDLTGTYPNPVIAAGAVTGAKMAQAGATTGQVLKWNGTTWAPAADDNTGSLSSVGLTLPSLFTVTNSPLTANGSITATLQSQTANTVFAAPDGAAGTPAFRALAAADIPALPFSNITGVVPIAQGGTALSAVGANGTFLTSNGTSIAYRTLAAADIPSLPFSKITGVVPISQGGTALSAVGAAGTVLTSNGTSLTYTAPSVTLAGDVTGASGANTIAAKAVTYAKIQDVTTQKILGRYTASTGSVQEVSLDNSLKLTTGGILYADSSLAIWNASKFLGRSLSPTAPTTGQILKWNGATWAPAADDNSAGLSSVGLTMPSIFTVTNSPLTANGTIATTLATQTANTLFAGPGTGAAAAPAFRSMVTADIPDQGVTYAKIQNVTSQKLLGRYAATAGSTQEVSLDNSLKLTTTGTLYADSSLAIWNASRILGLAVSPKAPATGEVLKWNGTNWESNTDNDGGATYGTVDNTNDAATADVAGSTTRMKIWNSGTTGTVVNGPLGTSAYAWSVLAFRGSGFTTQLYFDKNTLAVKEWGGNTAPLATNTGNGWYKMISTNGNNNIAVGSILFGYKTSDASAEVSQNNAELFWDNTNLRLGVGTNTPVAAVSIDGGISMAITSTNGSYTVTDNDYTVIKTGNGTATITLPSASGRKGRIFVIKRISATGTVTINGGGSGFEGVAATTTMTMASTALKTYTFQSDGTYWYVISSYL</sequence>
<evidence type="ECO:0000313" key="1">
    <source>
        <dbReference type="EMBL" id="MVT39590.1"/>
    </source>
</evidence>
<organism evidence="1 2">
    <name type="scientific">Chitinophaga oryziterrae</name>
    <dbReference type="NCBI Taxonomy" id="1031224"/>
    <lineage>
        <taxon>Bacteria</taxon>
        <taxon>Pseudomonadati</taxon>
        <taxon>Bacteroidota</taxon>
        <taxon>Chitinophagia</taxon>
        <taxon>Chitinophagales</taxon>
        <taxon>Chitinophagaceae</taxon>
        <taxon>Chitinophaga</taxon>
    </lineage>
</organism>
<proteinExistence type="predicted"/>
<keyword evidence="2" id="KW-1185">Reference proteome</keyword>
<dbReference type="OrthoDB" id="660074at2"/>
<dbReference type="Proteomes" id="UP000468388">
    <property type="component" value="Unassembled WGS sequence"/>
</dbReference>
<evidence type="ECO:0000313" key="2">
    <source>
        <dbReference type="Proteomes" id="UP000468388"/>
    </source>
</evidence>
<accession>A0A6N8J340</accession>
<gene>
    <name evidence="1" type="ORF">GO495_03250</name>
</gene>